<comment type="similarity">
    <text evidence="1">Belongs to the AAA ATPase family.</text>
</comment>
<dbReference type="InterPro" id="IPR027417">
    <property type="entry name" value="P-loop_NTPase"/>
</dbReference>
<name>A0A849AJX6_9ACTN</name>
<evidence type="ECO:0000259" key="5">
    <source>
        <dbReference type="SMART" id="SM00382"/>
    </source>
</evidence>
<reference evidence="6 7" key="1">
    <citation type="submission" date="2020-05" db="EMBL/GenBank/DDBJ databases">
        <title>Nakamurella sp. DB0629 isolated from air conditioner.</title>
        <authorList>
            <person name="Kim D.H."/>
            <person name="Kim D.-U."/>
        </authorList>
    </citation>
    <scope>NUCLEOTIDE SEQUENCE [LARGE SCALE GENOMIC DNA]</scope>
    <source>
        <strain evidence="6 7">DB0629</strain>
    </source>
</reference>
<evidence type="ECO:0000256" key="1">
    <source>
        <dbReference type="ARBA" id="ARBA00006914"/>
    </source>
</evidence>
<keyword evidence="6" id="KW-0645">Protease</keyword>
<dbReference type="InterPro" id="IPR003593">
    <property type="entry name" value="AAA+_ATPase"/>
</dbReference>
<feature type="compositionally biased region" description="Basic and acidic residues" evidence="4">
    <location>
        <begin position="535"/>
        <end position="546"/>
    </location>
</feature>
<dbReference type="AlphaFoldDB" id="A0A849AJX6"/>
<dbReference type="SUPFAM" id="SSF52540">
    <property type="entry name" value="P-loop containing nucleoside triphosphate hydrolases"/>
    <property type="match status" value="1"/>
</dbReference>
<accession>A0A849AJX6</accession>
<protein>
    <submittedName>
        <fullName evidence="6">26S protease regulatory subunit</fullName>
    </submittedName>
</protein>
<gene>
    <name evidence="6" type="ORF">HKD39_15700</name>
</gene>
<feature type="region of interest" description="Disordered" evidence="4">
    <location>
        <begin position="503"/>
        <end position="563"/>
    </location>
</feature>
<organism evidence="6 7">
    <name type="scientific">Nakamurella aerolata</name>
    <dbReference type="NCBI Taxonomy" id="1656892"/>
    <lineage>
        <taxon>Bacteria</taxon>
        <taxon>Bacillati</taxon>
        <taxon>Actinomycetota</taxon>
        <taxon>Actinomycetes</taxon>
        <taxon>Nakamurellales</taxon>
        <taxon>Nakamurellaceae</taxon>
        <taxon>Nakamurella</taxon>
    </lineage>
</organism>
<evidence type="ECO:0000256" key="3">
    <source>
        <dbReference type="ARBA" id="ARBA00022840"/>
    </source>
</evidence>
<dbReference type="InterPro" id="IPR050221">
    <property type="entry name" value="26S_Proteasome_ATPase"/>
</dbReference>
<dbReference type="GO" id="GO:0006508">
    <property type="term" value="P:proteolysis"/>
    <property type="evidence" value="ECO:0007669"/>
    <property type="project" value="UniProtKB-KW"/>
</dbReference>
<keyword evidence="6" id="KW-0378">Hydrolase</keyword>
<dbReference type="GO" id="GO:0008233">
    <property type="term" value="F:peptidase activity"/>
    <property type="evidence" value="ECO:0007669"/>
    <property type="project" value="UniProtKB-KW"/>
</dbReference>
<dbReference type="GO" id="GO:0005524">
    <property type="term" value="F:ATP binding"/>
    <property type="evidence" value="ECO:0007669"/>
    <property type="project" value="UniProtKB-KW"/>
</dbReference>
<feature type="region of interest" description="Disordered" evidence="4">
    <location>
        <begin position="459"/>
        <end position="483"/>
    </location>
</feature>
<dbReference type="GO" id="GO:0016887">
    <property type="term" value="F:ATP hydrolysis activity"/>
    <property type="evidence" value="ECO:0007669"/>
    <property type="project" value="InterPro"/>
</dbReference>
<comment type="caution">
    <text evidence="6">The sequence shown here is derived from an EMBL/GenBank/DDBJ whole genome shotgun (WGS) entry which is preliminary data.</text>
</comment>
<proteinExistence type="inferred from homology"/>
<dbReference type="EMBL" id="JABEND010000010">
    <property type="protein sequence ID" value="NNG37122.1"/>
    <property type="molecule type" value="Genomic_DNA"/>
</dbReference>
<feature type="domain" description="AAA+ ATPase" evidence="5">
    <location>
        <begin position="254"/>
        <end position="382"/>
    </location>
</feature>
<dbReference type="SMART" id="SM00382">
    <property type="entry name" value="AAA"/>
    <property type="match status" value="1"/>
</dbReference>
<dbReference type="Pfam" id="PF00004">
    <property type="entry name" value="AAA"/>
    <property type="match status" value="1"/>
</dbReference>
<sequence length="563" mass="59582">MEHSQDSRGGQSSRFREDFAALVNQLAGEWRNAAPGSVELRDVLIEHLGTEPDELPTIGEDVPAHRLTDIDIALSAVADADPDAKLVGVRSMQRHHSSLQDLVSDQPGMSSPVGAVEYANLPTGPDSERAVVAFGVRLFRYRGQPVAVLQRAANPQYGSMSARVEVVAADRELVAALLAEIRALAVERSVLRGQVVSLTANEYGPSAGGVTFVARPDIPADRVILPEGTLDRIHRHVLSLATVKAQLQAAGQHLKRGVLLYGPPGTGKTHTVRHLIGSTPDTTVLLLTGSSLGFIGEAAAIARAHQPAMVVLEDVDLIAMDRHFDAHGPKPLLFELLDAMDGLDTDADVVFLLTTNRVDLLEQALAQRPGRVDLAVEVPLPDRDARAQLVRLYAGELPFSDQAIDRWADQSEGATASFAKEAVRRTVLRAALAGHPPTDDDLLGALADLNSDAERLSRSLMGVGGDDRPSFDPDDPVGFGPEPGLYPGVTFASAAAPTAYSSTLELTFDEPGRAGANADPDPSAGSGPSVEPPEPAERAERAEQSKPVKPSPPADSGEPSAPS</sequence>
<dbReference type="RefSeq" id="WP_171200818.1">
    <property type="nucleotide sequence ID" value="NZ_JABEND010000010.1"/>
</dbReference>
<dbReference type="InterPro" id="IPR003959">
    <property type="entry name" value="ATPase_AAA_core"/>
</dbReference>
<dbReference type="Proteomes" id="UP000562984">
    <property type="component" value="Unassembled WGS sequence"/>
</dbReference>
<evidence type="ECO:0000313" key="6">
    <source>
        <dbReference type="EMBL" id="NNG37122.1"/>
    </source>
</evidence>
<evidence type="ECO:0000313" key="7">
    <source>
        <dbReference type="Proteomes" id="UP000562984"/>
    </source>
</evidence>
<evidence type="ECO:0000256" key="2">
    <source>
        <dbReference type="ARBA" id="ARBA00022741"/>
    </source>
</evidence>
<keyword evidence="2" id="KW-0547">Nucleotide-binding</keyword>
<dbReference type="CDD" id="cd19481">
    <property type="entry name" value="RecA-like_protease"/>
    <property type="match status" value="1"/>
</dbReference>
<evidence type="ECO:0000256" key="4">
    <source>
        <dbReference type="SAM" id="MobiDB-lite"/>
    </source>
</evidence>
<dbReference type="Gene3D" id="3.40.50.300">
    <property type="entry name" value="P-loop containing nucleotide triphosphate hydrolases"/>
    <property type="match status" value="1"/>
</dbReference>
<keyword evidence="7" id="KW-1185">Reference proteome</keyword>
<keyword evidence="3" id="KW-0067">ATP-binding</keyword>
<dbReference type="PANTHER" id="PTHR23073">
    <property type="entry name" value="26S PROTEASOME REGULATORY SUBUNIT"/>
    <property type="match status" value="1"/>
</dbReference>